<dbReference type="Proteomes" id="UP000255460">
    <property type="component" value="Unassembled WGS sequence"/>
</dbReference>
<name>A0A024L3L0_ECOLX</name>
<organism evidence="16 18">
    <name type="scientific">Escherichia coli</name>
    <dbReference type="NCBI Taxonomy" id="562"/>
    <lineage>
        <taxon>Bacteria</taxon>
        <taxon>Pseudomonadati</taxon>
        <taxon>Pseudomonadota</taxon>
        <taxon>Gammaproteobacteria</taxon>
        <taxon>Enterobacterales</taxon>
        <taxon>Enterobacteriaceae</taxon>
        <taxon>Escherichia</taxon>
    </lineage>
</organism>
<evidence type="ECO:0000256" key="2">
    <source>
        <dbReference type="ARBA" id="ARBA00004249"/>
    </source>
</evidence>
<dbReference type="InterPro" id="IPR031411">
    <property type="entry name" value="SafA"/>
</dbReference>
<proteinExistence type="evidence at transcript level"/>
<sequence>MLNVIRLINIFEMHATTVKNKITQRDNYKEIMSVIVVVLLLTLTLIAIFSAIDQLGISEMGRIARDLTHFIINSLQD</sequence>
<dbReference type="GO" id="GO:0005886">
    <property type="term" value="C:plasma membrane"/>
    <property type="evidence" value="ECO:0007669"/>
    <property type="project" value="UniProtKB-SubCell"/>
</dbReference>
<evidence type="ECO:0000313" key="18">
    <source>
        <dbReference type="Proteomes" id="UP000254785"/>
    </source>
</evidence>
<evidence type="ECO:0000256" key="1">
    <source>
        <dbReference type="ARBA" id="ARBA00003649"/>
    </source>
</evidence>
<keyword evidence="9 13" id="KW-0735">Signal-anchor</keyword>
<evidence type="ECO:0000313" key="17">
    <source>
        <dbReference type="Proteomes" id="UP000250780"/>
    </source>
</evidence>
<keyword evidence="7 13" id="KW-0997">Cell inner membrane</keyword>
<evidence type="ECO:0000256" key="11">
    <source>
        <dbReference type="ARBA" id="ARBA00023016"/>
    </source>
</evidence>
<evidence type="ECO:0000256" key="3">
    <source>
        <dbReference type="ARBA" id="ARBA00008379"/>
    </source>
</evidence>
<dbReference type="EMBL" id="UFZQ01000001">
    <property type="protein sequence ID" value="STE86246.1"/>
    <property type="molecule type" value="Genomic_DNA"/>
</dbReference>
<dbReference type="EMBL" id="UASD01000006">
    <property type="protein sequence ID" value="SPX09879.1"/>
    <property type="molecule type" value="Genomic_DNA"/>
</dbReference>
<evidence type="ECO:0000256" key="8">
    <source>
        <dbReference type="ARBA" id="ARBA00022692"/>
    </source>
</evidence>
<dbReference type="Proteomes" id="UP000250780">
    <property type="component" value="Unassembled WGS sequence"/>
</dbReference>
<evidence type="ECO:0000256" key="9">
    <source>
        <dbReference type="ARBA" id="ARBA00022968"/>
    </source>
</evidence>
<reference evidence="17 18" key="1">
    <citation type="submission" date="2018-06" db="EMBL/GenBank/DDBJ databases">
        <authorList>
            <consortium name="Pathogen Informatics"/>
            <person name="Doyle S."/>
        </authorList>
    </citation>
    <scope>NUCLEOTIDE SEQUENCE [LARGE SCALE GENOMIC DNA]</scope>
    <source>
        <strain evidence="15 19">NCTC10418</strain>
        <strain evidence="14 17">NCTC9073</strain>
        <strain evidence="16 18">NCTC9117</strain>
    </source>
</reference>
<evidence type="ECO:0000256" key="5">
    <source>
        <dbReference type="ARBA" id="ARBA00013766"/>
    </source>
</evidence>
<evidence type="ECO:0000256" key="12">
    <source>
        <dbReference type="ARBA" id="ARBA00023136"/>
    </source>
</evidence>
<evidence type="ECO:0000256" key="13">
    <source>
        <dbReference type="RuleBase" id="RU362134"/>
    </source>
</evidence>
<keyword evidence="11 13" id="KW-0346">Stress response</keyword>
<comment type="induction">
    <text evidence="13">By acid stress, via the EvgS/EvgA system.</text>
</comment>
<keyword evidence="6 13" id="KW-1003">Cell membrane</keyword>
<evidence type="ECO:0000313" key="14">
    <source>
        <dbReference type="EMBL" id="SPX09879.1"/>
    </source>
</evidence>
<evidence type="ECO:0000313" key="16">
    <source>
        <dbReference type="EMBL" id="STJ80663.1"/>
    </source>
</evidence>
<comment type="subunit">
    <text evidence="4 13">Interacts with PhoQ.</text>
</comment>
<keyword evidence="10 13" id="KW-1133">Transmembrane helix</keyword>
<evidence type="ECO:0000256" key="10">
    <source>
        <dbReference type="ARBA" id="ARBA00022989"/>
    </source>
</evidence>
<keyword evidence="8 13" id="KW-0812">Transmembrane</keyword>
<dbReference type="AlphaFoldDB" id="A0A024L3L0"/>
<evidence type="ECO:0000256" key="6">
    <source>
        <dbReference type="ARBA" id="ARBA00022475"/>
    </source>
</evidence>
<dbReference type="Pfam" id="PF17073">
    <property type="entry name" value="SafA"/>
    <property type="match status" value="1"/>
</dbReference>
<evidence type="ECO:0000256" key="4">
    <source>
        <dbReference type="ARBA" id="ARBA00011426"/>
    </source>
</evidence>
<accession>A0A024L3L0</accession>
<dbReference type="Proteomes" id="UP000254785">
    <property type="component" value="Unassembled WGS sequence"/>
</dbReference>
<protein>
    <recommendedName>
        <fullName evidence="5 13">Two-component-system connector protein SafA</fullName>
    </recommendedName>
</protein>
<evidence type="ECO:0000313" key="15">
    <source>
        <dbReference type="EMBL" id="STE86246.1"/>
    </source>
</evidence>
<comment type="subcellular location">
    <subcellularLocation>
        <location evidence="2 13">Cell inner membrane</location>
        <topology evidence="2 13">Single-pass type II membrane protein</topology>
    </subcellularLocation>
</comment>
<dbReference type="EMBL" id="UGDC01000003">
    <property type="protein sequence ID" value="STJ80663.1"/>
    <property type="molecule type" value="Genomic_DNA"/>
</dbReference>
<comment type="similarity">
    <text evidence="3 13">Belongs to the SafA family.</text>
</comment>
<feature type="transmembrane region" description="Helical" evidence="13">
    <location>
        <begin position="31"/>
        <end position="52"/>
    </location>
</feature>
<keyword evidence="12 13" id="KW-0472">Membrane</keyword>
<comment type="function">
    <text evidence="1 13">Connects the signal transduction between the two-component systems EvgS/EvgA and PhoQ/PhoP, by directly interacting with PhoQ and thus activating the PhoQ/PhoP system, in response to acid stress conditions.</text>
</comment>
<evidence type="ECO:0000256" key="7">
    <source>
        <dbReference type="ARBA" id="ARBA00022519"/>
    </source>
</evidence>
<evidence type="ECO:0000313" key="19">
    <source>
        <dbReference type="Proteomes" id="UP000255460"/>
    </source>
</evidence>
<gene>
    <name evidence="16" type="primary">yneN</name>
    <name evidence="15" type="ORF">NCTC10418_03883</name>
    <name evidence="14" type="ORF">NCTC9073_01163</name>
    <name evidence="16" type="ORF">NCTC9117_03293</name>
</gene>